<proteinExistence type="predicted"/>
<name>A0A7W9B2R2_9SPHN</name>
<sequence length="182" mass="18806">MLKSILLIATAFAGSQPALQLASQTIIEDDGGGMAGAANRMVGGIVSYVGWPNGRGAAGRSLCQVGTPRLASNPVAPQLPSGRHLIVRRVTAAAVMAGGDCDILFLGRMPAGDRQRLIGWVRGRAVLTITDDDPACLYGAMFCLVRKPAGLGFSANLDAIGRGPLRVDPRVLQIGRDDGGAS</sequence>
<evidence type="ECO:0008006" key="3">
    <source>
        <dbReference type="Google" id="ProtNLM"/>
    </source>
</evidence>
<dbReference type="RefSeq" id="WP_338113030.1">
    <property type="nucleotide sequence ID" value="NZ_JACIJH010000001.1"/>
</dbReference>
<dbReference type="InterPro" id="IPR025293">
    <property type="entry name" value="YfiR/HmsC-like"/>
</dbReference>
<dbReference type="EMBL" id="JACIJH010000001">
    <property type="protein sequence ID" value="MBB5705200.1"/>
    <property type="molecule type" value="Genomic_DNA"/>
</dbReference>
<accession>A0A7W9B2R2</accession>
<dbReference type="Proteomes" id="UP000537161">
    <property type="component" value="Unassembled WGS sequence"/>
</dbReference>
<organism evidence="1 2">
    <name type="scientific">Sphingopyxis panaciterrulae</name>
    <dbReference type="NCBI Taxonomy" id="462372"/>
    <lineage>
        <taxon>Bacteria</taxon>
        <taxon>Pseudomonadati</taxon>
        <taxon>Pseudomonadota</taxon>
        <taxon>Alphaproteobacteria</taxon>
        <taxon>Sphingomonadales</taxon>
        <taxon>Sphingomonadaceae</taxon>
        <taxon>Sphingopyxis</taxon>
    </lineage>
</organism>
<keyword evidence="2" id="KW-1185">Reference proteome</keyword>
<evidence type="ECO:0000313" key="2">
    <source>
        <dbReference type="Proteomes" id="UP000537161"/>
    </source>
</evidence>
<protein>
    <recommendedName>
        <fullName evidence="3">DUF4154 domain-containing protein</fullName>
    </recommendedName>
</protein>
<gene>
    <name evidence="1" type="ORF">FHR21_000525</name>
</gene>
<evidence type="ECO:0000313" key="1">
    <source>
        <dbReference type="EMBL" id="MBB5705200.1"/>
    </source>
</evidence>
<comment type="caution">
    <text evidence="1">The sequence shown here is derived from an EMBL/GenBank/DDBJ whole genome shotgun (WGS) entry which is preliminary data.</text>
</comment>
<dbReference type="Pfam" id="PF13689">
    <property type="entry name" value="DUF4154"/>
    <property type="match status" value="1"/>
</dbReference>
<reference evidence="1 2" key="1">
    <citation type="submission" date="2020-08" db="EMBL/GenBank/DDBJ databases">
        <title>Genomic Encyclopedia of Type Strains, Phase IV (KMG-IV): sequencing the most valuable type-strain genomes for metagenomic binning, comparative biology and taxonomic classification.</title>
        <authorList>
            <person name="Goeker M."/>
        </authorList>
    </citation>
    <scope>NUCLEOTIDE SEQUENCE [LARGE SCALE GENOMIC DNA]</scope>
    <source>
        <strain evidence="1 2">DSM 27163</strain>
    </source>
</reference>
<dbReference type="AlphaFoldDB" id="A0A7W9B2R2"/>